<feature type="domain" description="Novel STAND NTPase 1" evidence="5">
    <location>
        <begin position="110"/>
        <end position="500"/>
    </location>
</feature>
<feature type="repeat" description="WD" evidence="3">
    <location>
        <begin position="1175"/>
        <end position="1208"/>
    </location>
</feature>
<dbReference type="SUPFAM" id="SSF52540">
    <property type="entry name" value="P-loop containing nucleoside triphosphate hydrolases"/>
    <property type="match status" value="1"/>
</dbReference>
<protein>
    <submittedName>
        <fullName evidence="6">WD40 repeat protein</fullName>
    </submittedName>
</protein>
<feature type="repeat" description="WD" evidence="3">
    <location>
        <begin position="730"/>
        <end position="762"/>
    </location>
</feature>
<keyword evidence="7" id="KW-1185">Reference proteome</keyword>
<keyword evidence="4" id="KW-0812">Transmembrane</keyword>
<feature type="repeat" description="WD" evidence="3">
    <location>
        <begin position="867"/>
        <end position="900"/>
    </location>
</feature>
<feature type="repeat" description="WD" evidence="3">
    <location>
        <begin position="1130"/>
        <end position="1161"/>
    </location>
</feature>
<dbReference type="InterPro" id="IPR027417">
    <property type="entry name" value="P-loop_NTPase"/>
</dbReference>
<dbReference type="Gene3D" id="2.130.10.10">
    <property type="entry name" value="YVTN repeat-like/Quinoprotein amine dehydrogenase"/>
    <property type="match status" value="5"/>
</dbReference>
<dbReference type="PROSITE" id="PS50082">
    <property type="entry name" value="WD_REPEATS_2"/>
    <property type="match status" value="11"/>
</dbReference>
<feature type="repeat" description="WD" evidence="3">
    <location>
        <begin position="1220"/>
        <end position="1261"/>
    </location>
</feature>
<feature type="repeat" description="WD" evidence="3">
    <location>
        <begin position="1092"/>
        <end position="1126"/>
    </location>
</feature>
<dbReference type="SMART" id="SM00320">
    <property type="entry name" value="WD40"/>
    <property type="match status" value="14"/>
</dbReference>
<dbReference type="InterPro" id="IPR049052">
    <property type="entry name" value="nSTAND1"/>
</dbReference>
<feature type="repeat" description="WD" evidence="3">
    <location>
        <begin position="1039"/>
        <end position="1064"/>
    </location>
</feature>
<name>A0A4R7W129_9PSEU</name>
<keyword evidence="4" id="KW-1133">Transmembrane helix</keyword>
<feature type="transmembrane region" description="Helical" evidence="4">
    <location>
        <begin position="554"/>
        <end position="576"/>
    </location>
</feature>
<proteinExistence type="predicted"/>
<evidence type="ECO:0000256" key="1">
    <source>
        <dbReference type="ARBA" id="ARBA00022574"/>
    </source>
</evidence>
<keyword evidence="1 3" id="KW-0853">WD repeat</keyword>
<dbReference type="CDD" id="cd00093">
    <property type="entry name" value="HTH_XRE"/>
    <property type="match status" value="1"/>
</dbReference>
<dbReference type="Proteomes" id="UP000294927">
    <property type="component" value="Unassembled WGS sequence"/>
</dbReference>
<dbReference type="PROSITE" id="PS00678">
    <property type="entry name" value="WD_REPEATS_1"/>
    <property type="match status" value="4"/>
</dbReference>
<evidence type="ECO:0000256" key="2">
    <source>
        <dbReference type="ARBA" id="ARBA00022737"/>
    </source>
</evidence>
<dbReference type="CDD" id="cd00200">
    <property type="entry name" value="WD40"/>
    <property type="match status" value="2"/>
</dbReference>
<evidence type="ECO:0000259" key="5">
    <source>
        <dbReference type="Pfam" id="PF20703"/>
    </source>
</evidence>
<dbReference type="InterPro" id="IPR036322">
    <property type="entry name" value="WD40_repeat_dom_sf"/>
</dbReference>
<dbReference type="InterPro" id="IPR001680">
    <property type="entry name" value="WD40_rpt"/>
</dbReference>
<accession>A0A4R7W129</accession>
<dbReference type="Pfam" id="PF13560">
    <property type="entry name" value="HTH_31"/>
    <property type="match status" value="1"/>
</dbReference>
<dbReference type="Pfam" id="PF20703">
    <property type="entry name" value="nSTAND1"/>
    <property type="match status" value="1"/>
</dbReference>
<evidence type="ECO:0000256" key="3">
    <source>
        <dbReference type="PROSITE-ProRule" id="PRU00221"/>
    </source>
</evidence>
<feature type="repeat" description="WD" evidence="3">
    <location>
        <begin position="775"/>
        <end position="808"/>
    </location>
</feature>
<dbReference type="SUPFAM" id="SSF50998">
    <property type="entry name" value="Quinoprotein alcohol dehydrogenase-like"/>
    <property type="match status" value="1"/>
</dbReference>
<comment type="caution">
    <text evidence="6">The sequence shown here is derived from an EMBL/GenBank/DDBJ whole genome shotgun (WGS) entry which is preliminary data.</text>
</comment>
<reference evidence="6 7" key="1">
    <citation type="submission" date="2019-03" db="EMBL/GenBank/DDBJ databases">
        <title>Genomic Encyclopedia of Archaeal and Bacterial Type Strains, Phase II (KMG-II): from individual species to whole genera.</title>
        <authorList>
            <person name="Goeker M."/>
        </authorList>
    </citation>
    <scope>NUCLEOTIDE SEQUENCE [LARGE SCALE GENOMIC DNA]</scope>
    <source>
        <strain evidence="6 7">DSM 45499</strain>
    </source>
</reference>
<dbReference type="EMBL" id="SOCP01000002">
    <property type="protein sequence ID" value="TDV56240.1"/>
    <property type="molecule type" value="Genomic_DNA"/>
</dbReference>
<dbReference type="PRINTS" id="PR00320">
    <property type="entry name" value="GPROTEINBRPT"/>
</dbReference>
<dbReference type="PANTHER" id="PTHR19879">
    <property type="entry name" value="TRANSCRIPTION INITIATION FACTOR TFIID"/>
    <property type="match status" value="1"/>
</dbReference>
<dbReference type="Pfam" id="PF00400">
    <property type="entry name" value="WD40"/>
    <property type="match status" value="11"/>
</dbReference>
<evidence type="ECO:0000313" key="7">
    <source>
        <dbReference type="Proteomes" id="UP000294927"/>
    </source>
</evidence>
<feature type="repeat" description="WD" evidence="3">
    <location>
        <begin position="641"/>
        <end position="673"/>
    </location>
</feature>
<dbReference type="InterPro" id="IPR019775">
    <property type="entry name" value="WD40_repeat_CS"/>
</dbReference>
<dbReference type="InterPro" id="IPR020472">
    <property type="entry name" value="WD40_PAC1"/>
</dbReference>
<dbReference type="InterPro" id="IPR015943">
    <property type="entry name" value="WD40/YVTN_repeat-like_dom_sf"/>
</dbReference>
<dbReference type="InterPro" id="IPR001387">
    <property type="entry name" value="Cro/C1-type_HTH"/>
</dbReference>
<dbReference type="InterPro" id="IPR011047">
    <property type="entry name" value="Quinoprotein_ADH-like_sf"/>
</dbReference>
<sequence length="1289" mass="135836">MRQQETPEPDYPRPHAVRTRREFAQELTVLRERAGLTVRQVAAEVGVQGAHSTIGDWFAARGLPSLASRPLLESVLAVCGVRDAAAVERWIDAWQRVRRAPGRRPAGVEPYRGLAAFQPADAPWFFGREEATARLMAGLAALHEAGGGLLTVVGASGSGKSSLLRAGMIAAIGDLPAPAGRRVELLTPGADPVAAVAGALSADPEALRADPALCAADHARETAEVTGAPLVLVVDQFEELFTACGDEPDRQAFVAALGAAGSPRGGALVVIGLRADFYPRVLRYPPLLAAVQDNQLAVGPMTVPELRRAIVEPAHRASLEVEDGLVELVLRELAPAGGDGAPDAGVLPLLSHALYATWAHAAGGRLTAEDYTATGGIGGAVRASADSVYDKLPEPRRVLARRMFLCLVQFGDDTVDTRRRVPMSRLVTECGDGDVAEVLDQFVGERLLTVDADAVEISHEALLTAWPRLGSWLEDDRAALIMGRRLSDEATRWDADGRDPGGLLRGTRLAAVQHWWHGAGPGVAPGELVARYVAESVGLEQEERRRARQRTRRLRQLVVGLVVLLVLAATATVVAVRGQEEARAERNAAIAGRVVGEANALRATDPGLAAQLALAAYRLTPGPESVGSLLSSTNGPYADRLTGHRDDVMAVAFSGDGTTMVTGSVDGVVKVWDTAERHRPRLAATVDRPEGEVTAVASRAGGPVFATAEHDVITLWDMTDPARPRETAVLRGHEGPIRSLAFSPDDHLLVSGSFDGTVGLWNTGDPEHAGLLTRLTGHTAGVGTVSVSPDGRTVASGSGDGTVRLWDVGDPTAPKPLATITDEGSQFLSTAFSRDGRLLATGAFDQVNAVRLWDVGDPARPVRLAELFGHTNGPIGLAFGPDGHTLASAGYDSTVRLWDLTDPTLRGAPVTLSGHSDVVYTVAFSPDGRTLASAGKDDTVRLWDLDGEVLTGLGSEGQSVTFSPDGRTLAATTFGLTRLWDITGPGAPKPAGTLTGHTNGVVDAAFTPDSRALATASLDFTARLWRVEDPYHPRPLSVVTGHTDNVYAVAVSPDGTLLATGGVDEPNALRLWDISDPAHPRPAGSVRDHPAVSALAFAPQGTHLVATGLDGVVRVWDITDPHHTVRTAVLTGHTNAVDSVVFSAGGTLMATGSADRTVRLWHTSDPAHPRPAATLTGHTGAVDRLGISPDGRMLATPSKDDTVRVWDITDPAAPALTAILTNHTDDVRSATFSADGATLATSSADATVRLWPLDPATAAARVCDRVRAPLSTAEWQRRFPDLPYEPPCR</sequence>
<evidence type="ECO:0000313" key="6">
    <source>
        <dbReference type="EMBL" id="TDV56240.1"/>
    </source>
</evidence>
<organism evidence="6 7">
    <name type="scientific">Actinophytocola oryzae</name>
    <dbReference type="NCBI Taxonomy" id="502181"/>
    <lineage>
        <taxon>Bacteria</taxon>
        <taxon>Bacillati</taxon>
        <taxon>Actinomycetota</taxon>
        <taxon>Actinomycetes</taxon>
        <taxon>Pseudonocardiales</taxon>
        <taxon>Pseudonocardiaceae</taxon>
    </lineage>
</organism>
<dbReference type="RefSeq" id="WP_166663947.1">
    <property type="nucleotide sequence ID" value="NZ_SOCP01000002.1"/>
</dbReference>
<keyword evidence="4" id="KW-0472">Membrane</keyword>
<keyword evidence="2" id="KW-0677">Repeat</keyword>
<dbReference type="SUPFAM" id="SSF50978">
    <property type="entry name" value="WD40 repeat-like"/>
    <property type="match status" value="2"/>
</dbReference>
<feature type="repeat" description="WD" evidence="3">
    <location>
        <begin position="994"/>
        <end position="1028"/>
    </location>
</feature>
<gene>
    <name evidence="6" type="ORF">CLV71_102306</name>
</gene>
<evidence type="ECO:0000256" key="4">
    <source>
        <dbReference type="SAM" id="Phobius"/>
    </source>
</evidence>
<dbReference type="PROSITE" id="PS50294">
    <property type="entry name" value="WD_REPEATS_REGION"/>
    <property type="match status" value="10"/>
</dbReference>
<feature type="repeat" description="WD" evidence="3">
    <location>
        <begin position="912"/>
        <end position="946"/>
    </location>
</feature>
<dbReference type="PANTHER" id="PTHR19879:SF9">
    <property type="entry name" value="TRANSCRIPTION INITIATION FACTOR TFIID SUBUNIT 5"/>
    <property type="match status" value="1"/>
</dbReference>